<evidence type="ECO:0000313" key="1">
    <source>
        <dbReference type="EMBL" id="BAD59776.1"/>
    </source>
</evidence>
<gene>
    <name evidence="1" type="ordered locus">NFA_49240</name>
</gene>
<dbReference type="OrthoDB" id="4369583at2"/>
<accession>Q5YPW5</accession>
<dbReference type="GeneID" id="61136509"/>
<evidence type="ECO:0000313" key="2">
    <source>
        <dbReference type="Proteomes" id="UP000006820"/>
    </source>
</evidence>
<protein>
    <submittedName>
        <fullName evidence="1">Uncharacterized protein</fullName>
    </submittedName>
</protein>
<dbReference type="eggNOG" id="ENOG5031DJI">
    <property type="taxonomic scope" value="Bacteria"/>
</dbReference>
<keyword evidence="2" id="KW-1185">Reference proteome</keyword>
<dbReference type="KEGG" id="nfa:NFA_49240"/>
<dbReference type="AlphaFoldDB" id="Q5YPW5"/>
<proteinExistence type="predicted"/>
<dbReference type="STRING" id="247156.NFA_49240"/>
<organism evidence="1 2">
    <name type="scientific">Nocardia farcinica (strain IFM 10152)</name>
    <dbReference type="NCBI Taxonomy" id="247156"/>
    <lineage>
        <taxon>Bacteria</taxon>
        <taxon>Bacillati</taxon>
        <taxon>Actinomycetota</taxon>
        <taxon>Actinomycetes</taxon>
        <taxon>Mycobacteriales</taxon>
        <taxon>Nocardiaceae</taxon>
        <taxon>Nocardia</taxon>
    </lineage>
</organism>
<reference evidence="1 2" key="1">
    <citation type="journal article" date="2004" name="Proc. Natl. Acad. Sci. U.S.A.">
        <title>The complete genomic sequence of Nocardia farcinica IFM 10152.</title>
        <authorList>
            <person name="Ishikawa J."/>
            <person name="Yamashita A."/>
            <person name="Mikami Y."/>
            <person name="Hoshino Y."/>
            <person name="Kurita H."/>
            <person name="Hotta K."/>
            <person name="Shiba T."/>
            <person name="Hattori M."/>
        </authorList>
    </citation>
    <scope>NUCLEOTIDE SEQUENCE [LARGE SCALE GENOMIC DNA]</scope>
    <source>
        <strain evidence="1 2">IFM 10152</strain>
    </source>
</reference>
<dbReference type="Proteomes" id="UP000006820">
    <property type="component" value="Chromosome"/>
</dbReference>
<name>Q5YPW5_NOCFA</name>
<dbReference type="EMBL" id="AP006618">
    <property type="protein sequence ID" value="BAD59776.1"/>
    <property type="molecule type" value="Genomic_DNA"/>
</dbReference>
<dbReference type="HOGENOM" id="CLU_1068899_0_0_11"/>
<sequence>MGTSSKPAAPYRSFILRPATVLLGGAVCAAVVGTGPALADPAPPPIQVPVIHAVGQVPGAPPGGLAELVDAALGLLAPPPLTPPAPLAPPPPGVPAPLAALPAPAAEPMPALPMPALGAAPVEAVAPPEVFGPATPAPAAAPVPADTDPGLVPVADSAAPQTDRVRIGRVELDRPGALPPEQAAQINAGAAGLEDGLSDVLDSTGFEPRRSDQIAAHVIGDAAIGAAIGGVAIAPVAAGVGALVGGGIGFLFGIPFLPTGLVVGPVVGATLVYSMITVPAIVTGAVIGAGVGAVEGANAPLPPEPPAS</sequence>
<dbReference type="RefSeq" id="WP_011211459.1">
    <property type="nucleotide sequence ID" value="NC_006361.1"/>
</dbReference>